<comment type="similarity">
    <text evidence="1">Belongs to the nuclease type I family.</text>
</comment>
<dbReference type="EMBL" id="BLAL01000104">
    <property type="protein sequence ID" value="GES85374.1"/>
    <property type="molecule type" value="Genomic_DNA"/>
</dbReference>
<evidence type="ECO:0000256" key="4">
    <source>
        <dbReference type="ARBA" id="ARBA00022759"/>
    </source>
</evidence>
<keyword evidence="2" id="KW-0540">Nuclease</keyword>
<dbReference type="PANTHER" id="PTHR33146">
    <property type="entry name" value="ENDONUCLEASE 4"/>
    <property type="match status" value="1"/>
</dbReference>
<dbReference type="Pfam" id="PF02265">
    <property type="entry name" value="S1-P1_nuclease"/>
    <property type="match status" value="1"/>
</dbReference>
<evidence type="ECO:0000256" key="2">
    <source>
        <dbReference type="ARBA" id="ARBA00022722"/>
    </source>
</evidence>
<evidence type="ECO:0000313" key="9">
    <source>
        <dbReference type="Proteomes" id="UP000615446"/>
    </source>
</evidence>
<protein>
    <submittedName>
        <fullName evidence="8">Nuclease Le1</fullName>
    </submittedName>
</protein>
<evidence type="ECO:0000256" key="7">
    <source>
        <dbReference type="ARBA" id="ARBA00023180"/>
    </source>
</evidence>
<keyword evidence="7" id="KW-0325">Glycoprotein</keyword>
<keyword evidence="6" id="KW-1015">Disulfide bond</keyword>
<name>A0A8H3LDZ6_9GLOM</name>
<evidence type="ECO:0000256" key="5">
    <source>
        <dbReference type="ARBA" id="ARBA00022801"/>
    </source>
</evidence>
<evidence type="ECO:0000256" key="1">
    <source>
        <dbReference type="ARBA" id="ARBA00009547"/>
    </source>
</evidence>
<gene>
    <name evidence="8" type="ORF">RCL2_001246100</name>
</gene>
<dbReference type="GO" id="GO:0016788">
    <property type="term" value="F:hydrolase activity, acting on ester bonds"/>
    <property type="evidence" value="ECO:0007669"/>
    <property type="project" value="InterPro"/>
</dbReference>
<dbReference type="GO" id="GO:0003676">
    <property type="term" value="F:nucleic acid binding"/>
    <property type="evidence" value="ECO:0007669"/>
    <property type="project" value="InterPro"/>
</dbReference>
<keyword evidence="4" id="KW-0255">Endonuclease</keyword>
<sequence>MGRRWLNEKEAPFAWSEPLHYIDTLDNPGSNCSVVLARDCPTGNCVVGAITNYTTQLDCTNGYDIFTRDFALRFLTHFVGDITQPWTRERWKWS</sequence>
<dbReference type="GO" id="GO:0004519">
    <property type="term" value="F:endonuclease activity"/>
    <property type="evidence" value="ECO:0007669"/>
    <property type="project" value="UniProtKB-KW"/>
</dbReference>
<reference evidence="8" key="1">
    <citation type="submission" date="2019-10" db="EMBL/GenBank/DDBJ databases">
        <title>Conservation and host-specific expression of non-tandemly repeated heterogenous ribosome RNA gene in arbuscular mycorrhizal fungi.</title>
        <authorList>
            <person name="Maeda T."/>
            <person name="Kobayashi Y."/>
            <person name="Nakagawa T."/>
            <person name="Ezawa T."/>
            <person name="Yamaguchi K."/>
            <person name="Bino T."/>
            <person name="Nishimoto Y."/>
            <person name="Shigenobu S."/>
            <person name="Kawaguchi M."/>
        </authorList>
    </citation>
    <scope>NUCLEOTIDE SEQUENCE</scope>
    <source>
        <strain evidence="8">HR1</strain>
    </source>
</reference>
<dbReference type="Gene3D" id="1.10.575.10">
    <property type="entry name" value="P1 Nuclease"/>
    <property type="match status" value="1"/>
</dbReference>
<dbReference type="InterPro" id="IPR003154">
    <property type="entry name" value="S1/P1nuclease"/>
</dbReference>
<evidence type="ECO:0000256" key="3">
    <source>
        <dbReference type="ARBA" id="ARBA00022723"/>
    </source>
</evidence>
<keyword evidence="3" id="KW-0479">Metal-binding</keyword>
<accession>A0A8H3LDZ6</accession>
<evidence type="ECO:0000256" key="6">
    <source>
        <dbReference type="ARBA" id="ARBA00023157"/>
    </source>
</evidence>
<keyword evidence="5" id="KW-0378">Hydrolase</keyword>
<dbReference type="InterPro" id="IPR008947">
    <property type="entry name" value="PLipase_C/P1_nuclease_dom_sf"/>
</dbReference>
<comment type="caution">
    <text evidence="8">The sequence shown here is derived from an EMBL/GenBank/DDBJ whole genome shotgun (WGS) entry which is preliminary data.</text>
</comment>
<dbReference type="SUPFAM" id="SSF48537">
    <property type="entry name" value="Phospholipase C/P1 nuclease"/>
    <property type="match status" value="1"/>
</dbReference>
<organism evidence="8 9">
    <name type="scientific">Rhizophagus clarus</name>
    <dbReference type="NCBI Taxonomy" id="94130"/>
    <lineage>
        <taxon>Eukaryota</taxon>
        <taxon>Fungi</taxon>
        <taxon>Fungi incertae sedis</taxon>
        <taxon>Mucoromycota</taxon>
        <taxon>Glomeromycotina</taxon>
        <taxon>Glomeromycetes</taxon>
        <taxon>Glomerales</taxon>
        <taxon>Glomeraceae</taxon>
        <taxon>Rhizophagus</taxon>
    </lineage>
</organism>
<dbReference type="Proteomes" id="UP000615446">
    <property type="component" value="Unassembled WGS sequence"/>
</dbReference>
<evidence type="ECO:0000313" key="8">
    <source>
        <dbReference type="EMBL" id="GES85374.1"/>
    </source>
</evidence>
<dbReference type="AlphaFoldDB" id="A0A8H3LDZ6"/>
<proteinExistence type="inferred from homology"/>
<dbReference type="GO" id="GO:0046872">
    <property type="term" value="F:metal ion binding"/>
    <property type="evidence" value="ECO:0007669"/>
    <property type="project" value="UniProtKB-KW"/>
</dbReference>
<dbReference type="GO" id="GO:0006308">
    <property type="term" value="P:DNA catabolic process"/>
    <property type="evidence" value="ECO:0007669"/>
    <property type="project" value="InterPro"/>
</dbReference>
<dbReference type="PANTHER" id="PTHR33146:SF26">
    <property type="entry name" value="ENDONUCLEASE 4"/>
    <property type="match status" value="1"/>
</dbReference>
<dbReference type="OrthoDB" id="441446at2759"/>